<sequence length="424" mass="43980">MKKKVVSLLLAASMVTVMLAGCGNSGSQDVNDAGSESAGTEAEADNADAAETESDADAGSEEAAPAAGSGETYKIGAIGPATGGAAVYGIAVQNGADLAIKEINEAGGINGCMIEYNFQDDECDNEKSVNAYNTLKDWGMQMLVGSTTSGCSIAVAAESANDNLFQLTPSGSSVDCITNDNVFQVCFTDPNQGVGAAQYIGSNNVAEKVAVIYDSSDVYSSGIYEKFAGEAANQPFEIVSTEAFTADNKTDFSVQLQKAKDAGAELIFLPIYYTEASLILTQANAMNYEPKFFGCDGLDGILNVKNFDTALAEGVMLLTPFAADAEDEATKSFVSAYEAAYGDTPNQFAADSYDAVYIIKAAIEQSGAAPSDSVSDICDKLKAAMTEISVDGLTGEAMSWEAGGAVNKAPKAMEIVNGNYSLIQ</sequence>
<feature type="signal peptide" evidence="6">
    <location>
        <begin position="1"/>
        <end position="20"/>
    </location>
</feature>
<feature type="region of interest" description="Disordered" evidence="5">
    <location>
        <begin position="28"/>
        <end position="71"/>
    </location>
</feature>
<name>A0A9X5GQU4_9FIRM</name>
<dbReference type="PROSITE" id="PS51257">
    <property type="entry name" value="PROKAR_LIPOPROTEIN"/>
    <property type="match status" value="1"/>
</dbReference>
<dbReference type="CDD" id="cd06347">
    <property type="entry name" value="PBP1_ABC_LivK_ligand_binding-like"/>
    <property type="match status" value="1"/>
</dbReference>
<feature type="chain" id="PRO_5040974925" evidence="6">
    <location>
        <begin position="21"/>
        <end position="424"/>
    </location>
</feature>
<reference evidence="8" key="1">
    <citation type="submission" date="2018-09" db="EMBL/GenBank/DDBJ databases">
        <title>Murine metabolic-syndrome-specific gut microbial biobank.</title>
        <authorList>
            <person name="Liu C."/>
        </authorList>
    </citation>
    <scope>NUCLEOTIDE SEQUENCE</scope>
    <source>
        <strain evidence="8">D42-62</strain>
    </source>
</reference>
<evidence type="ECO:0000256" key="5">
    <source>
        <dbReference type="SAM" id="MobiDB-lite"/>
    </source>
</evidence>
<dbReference type="Proteomes" id="UP001154420">
    <property type="component" value="Unassembled WGS sequence"/>
</dbReference>
<evidence type="ECO:0000256" key="2">
    <source>
        <dbReference type="ARBA" id="ARBA00022448"/>
    </source>
</evidence>
<evidence type="ECO:0000259" key="7">
    <source>
        <dbReference type="Pfam" id="PF13458"/>
    </source>
</evidence>
<feature type="compositionally biased region" description="Acidic residues" evidence="5">
    <location>
        <begin position="42"/>
        <end position="60"/>
    </location>
</feature>
<dbReference type="InterPro" id="IPR028082">
    <property type="entry name" value="Peripla_BP_I"/>
</dbReference>
<feature type="domain" description="Leucine-binding protein" evidence="7">
    <location>
        <begin position="72"/>
        <end position="407"/>
    </location>
</feature>
<evidence type="ECO:0000313" key="9">
    <source>
        <dbReference type="Proteomes" id="UP001154420"/>
    </source>
</evidence>
<dbReference type="EMBL" id="QZDT01000002">
    <property type="protein sequence ID" value="NBJ91451.1"/>
    <property type="molecule type" value="Genomic_DNA"/>
</dbReference>
<feature type="compositionally biased region" description="Low complexity" evidence="5">
    <location>
        <begin position="61"/>
        <end position="71"/>
    </location>
</feature>
<protein>
    <submittedName>
        <fullName evidence="8">ABC transporter substrate-binding protein</fullName>
    </submittedName>
</protein>
<dbReference type="InterPro" id="IPR051010">
    <property type="entry name" value="BCAA_transport"/>
</dbReference>
<keyword evidence="2" id="KW-0813">Transport</keyword>
<evidence type="ECO:0000256" key="1">
    <source>
        <dbReference type="ARBA" id="ARBA00010062"/>
    </source>
</evidence>
<dbReference type="GO" id="GO:0006865">
    <property type="term" value="P:amino acid transport"/>
    <property type="evidence" value="ECO:0007669"/>
    <property type="project" value="UniProtKB-KW"/>
</dbReference>
<comment type="similarity">
    <text evidence="1">Belongs to the leucine-binding protein family.</text>
</comment>
<dbReference type="InterPro" id="IPR000709">
    <property type="entry name" value="Leu_Ile_Val-bd"/>
</dbReference>
<dbReference type="Pfam" id="PF13458">
    <property type="entry name" value="Peripla_BP_6"/>
    <property type="match status" value="1"/>
</dbReference>
<dbReference type="Gene3D" id="3.40.50.2300">
    <property type="match status" value="2"/>
</dbReference>
<dbReference type="RefSeq" id="WP_160558538.1">
    <property type="nucleotide sequence ID" value="NZ_QZDT01000002.1"/>
</dbReference>
<evidence type="ECO:0000256" key="6">
    <source>
        <dbReference type="SAM" id="SignalP"/>
    </source>
</evidence>
<evidence type="ECO:0000313" key="8">
    <source>
        <dbReference type="EMBL" id="NBJ91451.1"/>
    </source>
</evidence>
<organism evidence="8 9">
    <name type="scientific">Parablautia muri</name>
    <dbReference type="NCBI Taxonomy" id="2320879"/>
    <lineage>
        <taxon>Bacteria</taxon>
        <taxon>Bacillati</taxon>
        <taxon>Bacillota</taxon>
        <taxon>Clostridia</taxon>
        <taxon>Lachnospirales</taxon>
        <taxon>Lachnospiraceae</taxon>
        <taxon>Parablautia</taxon>
    </lineage>
</organism>
<keyword evidence="9" id="KW-1185">Reference proteome</keyword>
<dbReference type="InterPro" id="IPR028081">
    <property type="entry name" value="Leu-bd"/>
</dbReference>
<dbReference type="PANTHER" id="PTHR30483">
    <property type="entry name" value="LEUCINE-SPECIFIC-BINDING PROTEIN"/>
    <property type="match status" value="1"/>
</dbReference>
<dbReference type="AlphaFoldDB" id="A0A9X5GQU4"/>
<evidence type="ECO:0000256" key="3">
    <source>
        <dbReference type="ARBA" id="ARBA00022729"/>
    </source>
</evidence>
<dbReference type="PANTHER" id="PTHR30483:SF6">
    <property type="entry name" value="PERIPLASMIC BINDING PROTEIN OF ABC TRANSPORTER FOR NATURAL AMINO ACIDS"/>
    <property type="match status" value="1"/>
</dbReference>
<evidence type="ECO:0000256" key="4">
    <source>
        <dbReference type="ARBA" id="ARBA00022970"/>
    </source>
</evidence>
<dbReference type="OrthoDB" id="9783240at2"/>
<dbReference type="SUPFAM" id="SSF53822">
    <property type="entry name" value="Periplasmic binding protein-like I"/>
    <property type="match status" value="1"/>
</dbReference>
<keyword evidence="4" id="KW-0029">Amino-acid transport</keyword>
<keyword evidence="3 6" id="KW-0732">Signal</keyword>
<gene>
    <name evidence="8" type="ORF">D5281_02335</name>
</gene>
<accession>A0A9X5GQU4</accession>
<dbReference type="PRINTS" id="PR00337">
    <property type="entry name" value="LEUILEVALBP"/>
</dbReference>
<proteinExistence type="inferred from homology"/>
<comment type="caution">
    <text evidence="8">The sequence shown here is derived from an EMBL/GenBank/DDBJ whole genome shotgun (WGS) entry which is preliminary data.</text>
</comment>